<name>B3DX59_METI4</name>
<dbReference type="KEGG" id="min:Minf_0139"/>
<protein>
    <submittedName>
        <fullName evidence="1">Uncharacterized protein</fullName>
    </submittedName>
</protein>
<evidence type="ECO:0000313" key="1">
    <source>
        <dbReference type="EMBL" id="ACD82199.1"/>
    </source>
</evidence>
<dbReference type="HOGENOM" id="CLU_3045210_0_0_0"/>
<dbReference type="STRING" id="481448.Minf_0139"/>
<reference evidence="1 2" key="1">
    <citation type="journal article" date="2008" name="Biol. Direct">
        <title>Complete genome sequence of the extremely acidophilic methanotroph isolate V4, Methylacidiphilum infernorum, a representative of the bacterial phylum Verrucomicrobia.</title>
        <authorList>
            <person name="Hou S."/>
            <person name="Makarova K.S."/>
            <person name="Saw J.H."/>
            <person name="Senin P."/>
            <person name="Ly B.V."/>
            <person name="Zhou Z."/>
            <person name="Ren Y."/>
            <person name="Wang J."/>
            <person name="Galperin M.Y."/>
            <person name="Omelchenko M.V."/>
            <person name="Wolf Y.I."/>
            <person name="Yutin N."/>
            <person name="Koonin E.V."/>
            <person name="Stott M.B."/>
            <person name="Mountain B.W."/>
            <person name="Crowe M.A."/>
            <person name="Smirnova A.V."/>
            <person name="Dunfield P.F."/>
            <person name="Feng L."/>
            <person name="Wang L."/>
            <person name="Alam M."/>
        </authorList>
    </citation>
    <scope>NUCLEOTIDE SEQUENCE [LARGE SCALE GENOMIC DNA]</scope>
    <source>
        <strain evidence="2">Isolate V4</strain>
    </source>
</reference>
<organism evidence="1 2">
    <name type="scientific">Methylacidiphilum infernorum (isolate V4)</name>
    <name type="common">Methylokorus infernorum (strain V4)</name>
    <dbReference type="NCBI Taxonomy" id="481448"/>
    <lineage>
        <taxon>Bacteria</taxon>
        <taxon>Pseudomonadati</taxon>
        <taxon>Verrucomicrobiota</taxon>
        <taxon>Methylacidiphilae</taxon>
        <taxon>Methylacidiphilales</taxon>
        <taxon>Methylacidiphilaceae</taxon>
        <taxon>Methylacidiphilum (ex Ratnadevi et al. 2023)</taxon>
    </lineage>
</organism>
<dbReference type="EMBL" id="CP000975">
    <property type="protein sequence ID" value="ACD82199.1"/>
    <property type="molecule type" value="Genomic_DNA"/>
</dbReference>
<sequence length="54" mass="6215">MAKSTFASGQASTLERLMSFIPLEKKWTNPERAFLEQLVRNRGYGIHWKGLTAF</sequence>
<evidence type="ECO:0000313" key="2">
    <source>
        <dbReference type="Proteomes" id="UP000009149"/>
    </source>
</evidence>
<proteinExistence type="predicted"/>
<gene>
    <name evidence="1" type="ordered locus">Minf_0139</name>
</gene>
<dbReference type="Proteomes" id="UP000009149">
    <property type="component" value="Chromosome"/>
</dbReference>
<dbReference type="AlphaFoldDB" id="B3DX59"/>
<accession>B3DX59</accession>